<dbReference type="EMBL" id="CP018622">
    <property type="protein sequence ID" value="AUJ24141.1"/>
    <property type="molecule type" value="Genomic_DNA"/>
</dbReference>
<dbReference type="KEGG" id="vpn:A21D_01029"/>
<dbReference type="RefSeq" id="WP_101932905.1">
    <property type="nucleotide sequence ID" value="NZ_CP018622.1"/>
</dbReference>
<name>A0A2K9J2A4_9BACI</name>
<reference evidence="4" key="1">
    <citation type="submission" date="2016-11" db="EMBL/GenBank/DDBJ databases">
        <title>Complete genome sequence of Virgibacillus pantothenticus 21D, a halophilic bacterium isolated from the deep hypersaline anoxic basin Discovery in the Mediterranean Sea.</title>
        <authorList>
            <person name="Zeaiter Z."/>
            <person name="Booth J.M."/>
            <person name="Prosdocimi E.M."/>
            <person name="Mapelli F."/>
            <person name="Fusi M."/>
            <person name="Daffonchio D."/>
            <person name="Borin S."/>
            <person name="Crotti E."/>
        </authorList>
    </citation>
    <scope>NUCLEOTIDE SEQUENCE [LARGE SCALE GENOMIC DNA]</scope>
    <source>
        <strain evidence="4">21D</strain>
    </source>
</reference>
<dbReference type="InterPro" id="IPR029052">
    <property type="entry name" value="Metallo-depent_PP-like"/>
</dbReference>
<comment type="similarity">
    <text evidence="1">Belongs to the CapA family.</text>
</comment>
<dbReference type="Proteomes" id="UP000234237">
    <property type="component" value="Chromosome"/>
</dbReference>
<dbReference type="AlphaFoldDB" id="A0A2K9J2A4"/>
<dbReference type="STRING" id="302167.GCA_900166595_03916"/>
<organism evidence="3 4">
    <name type="scientific">Virgibacillus dokdonensis</name>
    <dbReference type="NCBI Taxonomy" id="302167"/>
    <lineage>
        <taxon>Bacteria</taxon>
        <taxon>Bacillati</taxon>
        <taxon>Bacillota</taxon>
        <taxon>Bacilli</taxon>
        <taxon>Bacillales</taxon>
        <taxon>Bacillaceae</taxon>
        <taxon>Virgibacillus</taxon>
    </lineage>
</organism>
<gene>
    <name evidence="3" type="primary">capA_1</name>
    <name evidence="3" type="ORF">A21D_01029</name>
</gene>
<dbReference type="SUPFAM" id="SSF56300">
    <property type="entry name" value="Metallo-dependent phosphatases"/>
    <property type="match status" value="1"/>
</dbReference>
<accession>A0A2K9J2A4</accession>
<dbReference type="PANTHER" id="PTHR33393">
    <property type="entry name" value="POLYGLUTAMINE SYNTHESIS ACCESSORY PROTEIN RV0574C-RELATED"/>
    <property type="match status" value="1"/>
</dbReference>
<feature type="domain" description="Capsule synthesis protein CapA" evidence="2">
    <location>
        <begin position="179"/>
        <end position="409"/>
    </location>
</feature>
<dbReference type="Gene3D" id="3.60.21.10">
    <property type="match status" value="1"/>
</dbReference>
<evidence type="ECO:0000259" key="2">
    <source>
        <dbReference type="SMART" id="SM00854"/>
    </source>
</evidence>
<sequence length="495" mass="56273">MNRKRRRRKLKKRAWVLLAVILLGIGTIIFSITGGDSSPSEAKKEAEQNPPMLTKDSVKELTKQAEDVLKQVASSGGSPEAIDELSQFIKQSEQTKVNDEVLEDYWQQLTICLKAIASYQEPKTEEKALGKVYPAYLTALEKLKEAHPSLDMEEINPYHWFYAAAANYEQGQQKEGQITLSMVGDTSFGTYPEAPDHLQFDTVFEKNNGDNQYVFKNSLPWFHSDDYTVINAESAFTTEAEAQDKKWRIKSHPTYAAFLPASGVEAANLANNHTMDYFEAGYEDTLEAFKKHDVAVFNEDMPLTKNINGMETVFLGYDYRYRKSTDSYLQHIIQDVQTYKKEDNLVIVNMHWGIEYMEIPATYQTKFGHAIIDAGADIIIGHHPHRLQSVEKYNGKYIIYSMGDYAFGADPTLKSRQTAIFRLTFAKENNAVITKGLRIVPTLENSNDSETENNYQPLPVFGKDAKDIVDELVRISSIIPNGVTEYDYFDPFLDM</sequence>
<dbReference type="InterPro" id="IPR019079">
    <property type="entry name" value="Capsule_synth_CapA"/>
</dbReference>
<evidence type="ECO:0000256" key="1">
    <source>
        <dbReference type="ARBA" id="ARBA00005662"/>
    </source>
</evidence>
<protein>
    <submittedName>
        <fullName evidence="3">Capsule biosynthesis protein CapA</fullName>
    </submittedName>
</protein>
<dbReference type="SMART" id="SM00854">
    <property type="entry name" value="PGA_cap"/>
    <property type="match status" value="1"/>
</dbReference>
<proteinExistence type="inferred from homology"/>
<evidence type="ECO:0000313" key="4">
    <source>
        <dbReference type="Proteomes" id="UP000234237"/>
    </source>
</evidence>
<dbReference type="PANTHER" id="PTHR33393:SF13">
    <property type="entry name" value="PGA BIOSYNTHESIS PROTEIN CAPA"/>
    <property type="match status" value="1"/>
</dbReference>
<dbReference type="Pfam" id="PF09587">
    <property type="entry name" value="PGA_cap"/>
    <property type="match status" value="1"/>
</dbReference>
<evidence type="ECO:0000313" key="3">
    <source>
        <dbReference type="EMBL" id="AUJ24141.1"/>
    </source>
</evidence>
<dbReference type="InterPro" id="IPR052169">
    <property type="entry name" value="CW_Biosynth-Accessory"/>
</dbReference>
<dbReference type="CDD" id="cd07381">
    <property type="entry name" value="MPP_CapA"/>
    <property type="match status" value="1"/>
</dbReference>